<organism evidence="11 12">
    <name type="scientific">Hebeloma cylindrosporum</name>
    <dbReference type="NCBI Taxonomy" id="76867"/>
    <lineage>
        <taxon>Eukaryota</taxon>
        <taxon>Fungi</taxon>
        <taxon>Dikarya</taxon>
        <taxon>Basidiomycota</taxon>
        <taxon>Agaricomycotina</taxon>
        <taxon>Agaricomycetes</taxon>
        <taxon>Agaricomycetidae</taxon>
        <taxon>Agaricales</taxon>
        <taxon>Agaricineae</taxon>
        <taxon>Hymenogastraceae</taxon>
        <taxon>Hebeloma</taxon>
    </lineage>
</organism>
<accession>A0A0C3C4Z0</accession>
<comment type="subcellular location">
    <subcellularLocation>
        <location evidence="1">Membrane</location>
        <topology evidence="1">Multi-pass membrane protein</topology>
    </subcellularLocation>
</comment>
<gene>
    <name evidence="11" type="ORF">M413DRAFT_447267</name>
</gene>
<keyword evidence="7" id="KW-0443">Lipid metabolism</keyword>
<evidence type="ECO:0000259" key="10">
    <source>
        <dbReference type="Pfam" id="PF02544"/>
    </source>
</evidence>
<keyword evidence="12" id="KW-1185">Reference proteome</keyword>
<dbReference type="Gene3D" id="3.10.20.90">
    <property type="entry name" value="Phosphatidylinositol 3-kinase Catalytic Subunit, Chain A, domain 1"/>
    <property type="match status" value="1"/>
</dbReference>
<keyword evidence="3" id="KW-0444">Lipid biosynthesis</keyword>
<keyword evidence="8 9" id="KW-0472">Membrane</keyword>
<keyword evidence="6" id="KW-0560">Oxidoreductase</keyword>
<dbReference type="PANTHER" id="PTHR10556:SF28">
    <property type="entry name" value="VERY-LONG-CHAIN ENOYL-COA REDUCTASE"/>
    <property type="match status" value="1"/>
</dbReference>
<keyword evidence="5 9" id="KW-1133">Transmembrane helix</keyword>
<feature type="transmembrane region" description="Helical" evidence="9">
    <location>
        <begin position="254"/>
        <end position="282"/>
    </location>
</feature>
<comment type="similarity">
    <text evidence="2">Belongs to the steroid 5-alpha reductase family.</text>
</comment>
<protein>
    <recommendedName>
        <fullName evidence="10">3-oxo-5-alpha-steroid 4-dehydrogenase C-terminal domain-containing protein</fullName>
    </recommendedName>
</protein>
<dbReference type="Pfam" id="PF02544">
    <property type="entry name" value="Steroid_dh"/>
    <property type="match status" value="1"/>
</dbReference>
<dbReference type="GO" id="GO:0016020">
    <property type="term" value="C:membrane"/>
    <property type="evidence" value="ECO:0007669"/>
    <property type="project" value="UniProtKB-SubCell"/>
</dbReference>
<evidence type="ECO:0000313" key="12">
    <source>
        <dbReference type="Proteomes" id="UP000053424"/>
    </source>
</evidence>
<dbReference type="HOGENOM" id="CLU_059260_0_0_1"/>
<evidence type="ECO:0000256" key="1">
    <source>
        <dbReference type="ARBA" id="ARBA00004141"/>
    </source>
</evidence>
<dbReference type="Proteomes" id="UP000053424">
    <property type="component" value="Unassembled WGS sequence"/>
</dbReference>
<evidence type="ECO:0000256" key="7">
    <source>
        <dbReference type="ARBA" id="ARBA00023098"/>
    </source>
</evidence>
<evidence type="ECO:0000313" key="11">
    <source>
        <dbReference type="EMBL" id="KIM39329.1"/>
    </source>
</evidence>
<feature type="domain" description="3-oxo-5-alpha-steroid 4-dehydrogenase C-terminal" evidence="10">
    <location>
        <begin position="153"/>
        <end position="310"/>
    </location>
</feature>
<dbReference type="PANTHER" id="PTHR10556">
    <property type="entry name" value="3-OXO-5-ALPHA-STEROID 4-DEHYDROGENASE"/>
    <property type="match status" value="1"/>
</dbReference>
<evidence type="ECO:0000256" key="2">
    <source>
        <dbReference type="ARBA" id="ARBA00007742"/>
    </source>
</evidence>
<dbReference type="InterPro" id="IPR039357">
    <property type="entry name" value="SRD5A/TECR"/>
</dbReference>
<reference evidence="12" key="2">
    <citation type="submission" date="2015-01" db="EMBL/GenBank/DDBJ databases">
        <title>Evolutionary Origins and Diversification of the Mycorrhizal Mutualists.</title>
        <authorList>
            <consortium name="DOE Joint Genome Institute"/>
            <consortium name="Mycorrhizal Genomics Consortium"/>
            <person name="Kohler A."/>
            <person name="Kuo A."/>
            <person name="Nagy L.G."/>
            <person name="Floudas D."/>
            <person name="Copeland A."/>
            <person name="Barry K.W."/>
            <person name="Cichocki N."/>
            <person name="Veneault-Fourrey C."/>
            <person name="LaButti K."/>
            <person name="Lindquist E.A."/>
            <person name="Lipzen A."/>
            <person name="Lundell T."/>
            <person name="Morin E."/>
            <person name="Murat C."/>
            <person name="Riley R."/>
            <person name="Ohm R."/>
            <person name="Sun H."/>
            <person name="Tunlid A."/>
            <person name="Henrissat B."/>
            <person name="Grigoriev I.V."/>
            <person name="Hibbett D.S."/>
            <person name="Martin F."/>
        </authorList>
    </citation>
    <scope>NUCLEOTIDE SEQUENCE [LARGE SCALE GENOMIC DNA]</scope>
    <source>
        <strain evidence="12">h7</strain>
    </source>
</reference>
<dbReference type="GO" id="GO:0042761">
    <property type="term" value="P:very long-chain fatty acid biosynthetic process"/>
    <property type="evidence" value="ECO:0007669"/>
    <property type="project" value="TreeGrafter"/>
</dbReference>
<evidence type="ECO:0000256" key="8">
    <source>
        <dbReference type="ARBA" id="ARBA00023136"/>
    </source>
</evidence>
<proteinExistence type="inferred from homology"/>
<evidence type="ECO:0000256" key="3">
    <source>
        <dbReference type="ARBA" id="ARBA00022516"/>
    </source>
</evidence>
<dbReference type="InterPro" id="IPR001104">
    <property type="entry name" value="3-oxo-5_a-steroid_4-DH_C"/>
</dbReference>
<dbReference type="Gene3D" id="1.20.120.1630">
    <property type="match status" value="1"/>
</dbReference>
<evidence type="ECO:0000256" key="5">
    <source>
        <dbReference type="ARBA" id="ARBA00022989"/>
    </source>
</evidence>
<dbReference type="PROSITE" id="PS50244">
    <property type="entry name" value="S5A_REDUCTASE"/>
    <property type="match status" value="1"/>
</dbReference>
<dbReference type="OrthoDB" id="540503at2759"/>
<evidence type="ECO:0000256" key="4">
    <source>
        <dbReference type="ARBA" id="ARBA00022692"/>
    </source>
</evidence>
<dbReference type="EMBL" id="KN831786">
    <property type="protein sequence ID" value="KIM39329.1"/>
    <property type="molecule type" value="Genomic_DNA"/>
</dbReference>
<evidence type="ECO:0000256" key="9">
    <source>
        <dbReference type="SAM" id="Phobius"/>
    </source>
</evidence>
<dbReference type="GO" id="GO:0016627">
    <property type="term" value="F:oxidoreductase activity, acting on the CH-CH group of donors"/>
    <property type="evidence" value="ECO:0007669"/>
    <property type="project" value="InterPro"/>
</dbReference>
<name>A0A0C3C4Z0_HEBCY</name>
<dbReference type="AlphaFoldDB" id="A0A0C3C4Z0"/>
<keyword evidence="4 9" id="KW-0812">Transmembrane</keyword>
<dbReference type="STRING" id="686832.A0A0C3C4Z0"/>
<sequence length="310" mass="35388">MVELTISAAPKYAARGLPLTIDVTPEATLGDVKAAVAEKFSKLKPSRQRLTVKGERKALVDEKRLSDVLGPDAGGWELQVKDLGPQVSWKTVFIVEYIGPMIIHPLLYHFPRFWYGQDVQHSALQKYVYIFVMLHFAKRELETLFVHRFSHGTMPWVNIFRNSAHYHILGGLLLAGDVYRPKFSATSPYIVDTIRNNERFLWICTGIWAFAEISNLHTHLTVRALRPPGTRTRGIPQGYGFNLVSFPNYFFETVGWVVISVMTGSVGAWIFTLVAGVTMAMWSIKKHKNYKKEFGKEYPRNRRAMIPFVL</sequence>
<reference evidence="11 12" key="1">
    <citation type="submission" date="2014-04" db="EMBL/GenBank/DDBJ databases">
        <authorList>
            <consortium name="DOE Joint Genome Institute"/>
            <person name="Kuo A."/>
            <person name="Gay G."/>
            <person name="Dore J."/>
            <person name="Kohler A."/>
            <person name="Nagy L.G."/>
            <person name="Floudas D."/>
            <person name="Copeland A."/>
            <person name="Barry K.W."/>
            <person name="Cichocki N."/>
            <person name="Veneault-Fourrey C."/>
            <person name="LaButti K."/>
            <person name="Lindquist E.A."/>
            <person name="Lipzen A."/>
            <person name="Lundell T."/>
            <person name="Morin E."/>
            <person name="Murat C."/>
            <person name="Sun H."/>
            <person name="Tunlid A."/>
            <person name="Henrissat B."/>
            <person name="Grigoriev I.V."/>
            <person name="Hibbett D.S."/>
            <person name="Martin F."/>
            <person name="Nordberg H.P."/>
            <person name="Cantor M.N."/>
            <person name="Hua S.X."/>
        </authorList>
    </citation>
    <scope>NUCLEOTIDE SEQUENCE [LARGE SCALE GENOMIC DNA]</scope>
    <source>
        <strain evidence="12">h7</strain>
    </source>
</reference>
<evidence type="ECO:0000256" key="6">
    <source>
        <dbReference type="ARBA" id="ARBA00023002"/>
    </source>
</evidence>